<comment type="caution">
    <text evidence="2">The sequence shown here is derived from an EMBL/GenBank/DDBJ whole genome shotgun (WGS) entry which is preliminary data.</text>
</comment>
<name>A0A6N7IU11_9FIRM</name>
<accession>A0A6N7IU11</accession>
<proteinExistence type="predicted"/>
<dbReference type="EMBL" id="WHYR01000055">
    <property type="protein sequence ID" value="MQL53574.1"/>
    <property type="molecule type" value="Genomic_DNA"/>
</dbReference>
<evidence type="ECO:0000259" key="1">
    <source>
        <dbReference type="Pfam" id="PF01208"/>
    </source>
</evidence>
<reference evidence="2 3" key="1">
    <citation type="submission" date="2019-10" db="EMBL/GenBank/DDBJ databases">
        <title>Comparative genomics of sulfur disproportionating microorganisms.</title>
        <authorList>
            <person name="Ward L.M."/>
            <person name="Bertran E."/>
            <person name="Johnston D."/>
        </authorList>
    </citation>
    <scope>NUCLEOTIDE SEQUENCE [LARGE SCALE GENOMIC DNA]</scope>
    <source>
        <strain evidence="2 3">DSM 14055</strain>
    </source>
</reference>
<gene>
    <name evidence="2" type="ORF">GFC01_15145</name>
</gene>
<dbReference type="GO" id="GO:0006779">
    <property type="term" value="P:porphyrin-containing compound biosynthetic process"/>
    <property type="evidence" value="ECO:0007669"/>
    <property type="project" value="InterPro"/>
</dbReference>
<dbReference type="InterPro" id="IPR000257">
    <property type="entry name" value="Uroporphyrinogen_deCOase"/>
</dbReference>
<dbReference type="GO" id="GO:0004853">
    <property type="term" value="F:uroporphyrinogen decarboxylase activity"/>
    <property type="evidence" value="ECO:0007669"/>
    <property type="project" value="InterPro"/>
</dbReference>
<dbReference type="InterPro" id="IPR052024">
    <property type="entry name" value="Methanogen_methyltrans"/>
</dbReference>
<evidence type="ECO:0000313" key="3">
    <source>
        <dbReference type="Proteomes" id="UP000441717"/>
    </source>
</evidence>
<dbReference type="Pfam" id="PF01208">
    <property type="entry name" value="URO-D"/>
    <property type="match status" value="1"/>
</dbReference>
<feature type="domain" description="Uroporphyrinogen decarboxylase (URO-D)" evidence="1">
    <location>
        <begin position="157"/>
        <end position="371"/>
    </location>
</feature>
<organism evidence="2 3">
    <name type="scientific">Desulfofundulus thermobenzoicus</name>
    <dbReference type="NCBI Taxonomy" id="29376"/>
    <lineage>
        <taxon>Bacteria</taxon>
        <taxon>Bacillati</taxon>
        <taxon>Bacillota</taxon>
        <taxon>Clostridia</taxon>
        <taxon>Eubacteriales</taxon>
        <taxon>Peptococcaceae</taxon>
        <taxon>Desulfofundulus</taxon>
    </lineage>
</organism>
<dbReference type="Proteomes" id="UP000441717">
    <property type="component" value="Unassembled WGS sequence"/>
</dbReference>
<evidence type="ECO:0000313" key="2">
    <source>
        <dbReference type="EMBL" id="MQL53574.1"/>
    </source>
</evidence>
<dbReference type="SUPFAM" id="SSF51726">
    <property type="entry name" value="UROD/MetE-like"/>
    <property type="match status" value="1"/>
</dbReference>
<dbReference type="AlphaFoldDB" id="A0A6N7IU11"/>
<dbReference type="PANTHER" id="PTHR47099:SF1">
    <property type="entry name" value="METHYLCOBAMIDE:COM METHYLTRANSFERASE MTBA"/>
    <property type="match status" value="1"/>
</dbReference>
<dbReference type="Gene3D" id="3.20.20.210">
    <property type="match status" value="1"/>
</dbReference>
<dbReference type="OrthoDB" id="8452307at2"/>
<keyword evidence="3" id="KW-1185">Reference proteome</keyword>
<sequence>MSKQLLLDVMWNHFHNAFYSFSEGKQLLLSTMMMPVKSERRTVSLIGGGAWTLKQGGTNFRDMAETLINEPNALSKIVVEIAQQLGEGNVYIGAGYNNVLPAVVRGVKLIYVGEFSPYLPDSDYEQTDKFIKECDRINLKRIWEDPVLCAFPVIAAQVRKFLKETHVIAPLTWGPFTLAGQIIGVENFVRKMVKDPAAAKAVIELAINAVWEYYRPFVEGGLVDIIYLPEPTASGDMISPRMLEKFAVPAMDKCLELYHKQGIPTLVHICGNLSKEHLRLLNEMVNMDVLSVDSKVSMALARSVLTRKCIMGNVDVLRLERSDVNEVVDILKQLMSIMEGHERFVVAPSCDLPPNTPFANVKAMFEFVRNYRLNN</sequence>
<dbReference type="PANTHER" id="PTHR47099">
    <property type="entry name" value="METHYLCOBAMIDE:COM METHYLTRANSFERASE MTBA"/>
    <property type="match status" value="1"/>
</dbReference>
<protein>
    <recommendedName>
        <fullName evidence="1">Uroporphyrinogen decarboxylase (URO-D) domain-containing protein</fullName>
    </recommendedName>
</protein>
<dbReference type="InterPro" id="IPR038071">
    <property type="entry name" value="UROD/MetE-like_sf"/>
</dbReference>
<dbReference type="RefSeq" id="WP_152948038.1">
    <property type="nucleotide sequence ID" value="NZ_WHYR01000055.1"/>
</dbReference>